<protein>
    <submittedName>
        <fullName evidence="2">Uncharacterized protein</fullName>
    </submittedName>
</protein>
<evidence type="ECO:0000313" key="2">
    <source>
        <dbReference type="EMBL" id="NNJ28002.1"/>
    </source>
</evidence>
<dbReference type="Proteomes" id="UP000609651">
    <property type="component" value="Unassembled WGS sequence"/>
</dbReference>
<reference evidence="2 3" key="1">
    <citation type="journal article" date="2020" name="Syst. Appl. Microbiol.">
        <title>Alienimonas chondri sp. nov., a novel planctomycete isolated from the biofilm of the red alga Chondrus crispus.</title>
        <authorList>
            <person name="Vitorino I."/>
            <person name="Albuquerque L."/>
            <person name="Wiegand S."/>
            <person name="Kallscheuer N."/>
            <person name="da Costa M.S."/>
            <person name="Lobo-da-Cunha A."/>
            <person name="Jogler C."/>
            <person name="Lage O.M."/>
        </authorList>
    </citation>
    <scope>NUCLEOTIDE SEQUENCE [LARGE SCALE GENOMIC DNA]</scope>
    <source>
        <strain evidence="2 3">LzC2</strain>
    </source>
</reference>
<feature type="region of interest" description="Disordered" evidence="1">
    <location>
        <begin position="1"/>
        <end position="43"/>
    </location>
</feature>
<feature type="compositionally biased region" description="Basic and acidic residues" evidence="1">
    <location>
        <begin position="99"/>
        <end position="114"/>
    </location>
</feature>
<evidence type="ECO:0000313" key="3">
    <source>
        <dbReference type="Proteomes" id="UP000609651"/>
    </source>
</evidence>
<comment type="caution">
    <text evidence="2">The sequence shown here is derived from an EMBL/GenBank/DDBJ whole genome shotgun (WGS) entry which is preliminary data.</text>
</comment>
<name>A0ABX1VIP4_9PLAN</name>
<gene>
    <name evidence="2" type="ORF">LzC2_41130</name>
</gene>
<feature type="region of interest" description="Disordered" evidence="1">
    <location>
        <begin position="87"/>
        <end position="119"/>
    </location>
</feature>
<keyword evidence="3" id="KW-1185">Reference proteome</keyword>
<accession>A0ABX1VIP4</accession>
<dbReference type="EMBL" id="WTPX01000256">
    <property type="protein sequence ID" value="NNJ28002.1"/>
    <property type="molecule type" value="Genomic_DNA"/>
</dbReference>
<proteinExistence type="predicted"/>
<evidence type="ECO:0000256" key="1">
    <source>
        <dbReference type="SAM" id="MobiDB-lite"/>
    </source>
</evidence>
<sequence>MSHEAVDLGRGERRFGRGEQVGQQPRPARRGNGDENPGEASAIGGLERFDCEFVRILRGGQTVPQADAELMDQHRVIRRVGFRRGEGLQQRAHVPRRGAATERVGRGSPDERVGVRQQRAGQVDIGGGPCLAVAENLRRVNPHDGFRIGAERREPVFG</sequence>
<organism evidence="2 3">
    <name type="scientific">Alienimonas chondri</name>
    <dbReference type="NCBI Taxonomy" id="2681879"/>
    <lineage>
        <taxon>Bacteria</taxon>
        <taxon>Pseudomonadati</taxon>
        <taxon>Planctomycetota</taxon>
        <taxon>Planctomycetia</taxon>
        <taxon>Planctomycetales</taxon>
        <taxon>Planctomycetaceae</taxon>
        <taxon>Alienimonas</taxon>
    </lineage>
</organism>
<feature type="compositionally biased region" description="Basic and acidic residues" evidence="1">
    <location>
        <begin position="1"/>
        <end position="17"/>
    </location>
</feature>